<protein>
    <submittedName>
        <fullName evidence="1">Uncharacterized protein</fullName>
    </submittedName>
</protein>
<evidence type="ECO:0000313" key="2">
    <source>
        <dbReference type="Proteomes" id="UP001054945"/>
    </source>
</evidence>
<name>A0AAV4QNS9_CAEEX</name>
<comment type="caution">
    <text evidence="1">The sequence shown here is derived from an EMBL/GenBank/DDBJ whole genome shotgun (WGS) entry which is preliminary data.</text>
</comment>
<accession>A0AAV4QNS9</accession>
<organism evidence="1 2">
    <name type="scientific">Caerostris extrusa</name>
    <name type="common">Bark spider</name>
    <name type="synonym">Caerostris bankana</name>
    <dbReference type="NCBI Taxonomy" id="172846"/>
    <lineage>
        <taxon>Eukaryota</taxon>
        <taxon>Metazoa</taxon>
        <taxon>Ecdysozoa</taxon>
        <taxon>Arthropoda</taxon>
        <taxon>Chelicerata</taxon>
        <taxon>Arachnida</taxon>
        <taxon>Araneae</taxon>
        <taxon>Araneomorphae</taxon>
        <taxon>Entelegynae</taxon>
        <taxon>Araneoidea</taxon>
        <taxon>Araneidae</taxon>
        <taxon>Caerostris</taxon>
    </lineage>
</organism>
<dbReference type="EMBL" id="BPLR01006542">
    <property type="protein sequence ID" value="GIY10591.1"/>
    <property type="molecule type" value="Genomic_DNA"/>
</dbReference>
<sequence>MNYLSSLIKDLGDLCAGEMSFTMCHGRSLFPRNPTLGWRCLAQELLLLSIISAPILNAPERLAKVSYRFGNALAI</sequence>
<gene>
    <name evidence="1" type="ORF">CEXT_586151</name>
</gene>
<evidence type="ECO:0000313" key="1">
    <source>
        <dbReference type="EMBL" id="GIY10591.1"/>
    </source>
</evidence>
<proteinExistence type="predicted"/>
<reference evidence="1 2" key="1">
    <citation type="submission" date="2021-06" db="EMBL/GenBank/DDBJ databases">
        <title>Caerostris extrusa draft genome.</title>
        <authorList>
            <person name="Kono N."/>
            <person name="Arakawa K."/>
        </authorList>
    </citation>
    <scope>NUCLEOTIDE SEQUENCE [LARGE SCALE GENOMIC DNA]</scope>
</reference>
<dbReference type="AlphaFoldDB" id="A0AAV4QNS9"/>
<keyword evidence="2" id="KW-1185">Reference proteome</keyword>
<dbReference type="Proteomes" id="UP001054945">
    <property type="component" value="Unassembled WGS sequence"/>
</dbReference>